<evidence type="ECO:0000313" key="1">
    <source>
        <dbReference type="EMBL" id="KAI9512582.1"/>
    </source>
</evidence>
<organism evidence="1 2">
    <name type="scientific">Russula earlei</name>
    <dbReference type="NCBI Taxonomy" id="71964"/>
    <lineage>
        <taxon>Eukaryota</taxon>
        <taxon>Fungi</taxon>
        <taxon>Dikarya</taxon>
        <taxon>Basidiomycota</taxon>
        <taxon>Agaricomycotina</taxon>
        <taxon>Agaricomycetes</taxon>
        <taxon>Russulales</taxon>
        <taxon>Russulaceae</taxon>
        <taxon>Russula</taxon>
    </lineage>
</organism>
<comment type="caution">
    <text evidence="1">The sequence shown here is derived from an EMBL/GenBank/DDBJ whole genome shotgun (WGS) entry which is preliminary data.</text>
</comment>
<feature type="non-terminal residue" evidence="1">
    <location>
        <position position="1"/>
    </location>
</feature>
<dbReference type="EMBL" id="JAGFNK010000008">
    <property type="protein sequence ID" value="KAI9512582.1"/>
    <property type="molecule type" value="Genomic_DNA"/>
</dbReference>
<gene>
    <name evidence="1" type="ORF">F5148DRAFT_1162639</name>
</gene>
<dbReference type="Proteomes" id="UP001207468">
    <property type="component" value="Unassembled WGS sequence"/>
</dbReference>
<keyword evidence="2" id="KW-1185">Reference proteome</keyword>
<evidence type="ECO:0000313" key="2">
    <source>
        <dbReference type="Proteomes" id="UP001207468"/>
    </source>
</evidence>
<proteinExistence type="predicted"/>
<protein>
    <submittedName>
        <fullName evidence="1">Uncharacterized protein</fullName>
    </submittedName>
</protein>
<sequence length="396" mass="45730">MSLTSSSSLHCHAGGWRLPSIIMQVDPPPPISADTSAPDLARKRFSKGKYLNLGLPRFTNLKAWRTRSRSAPLVERTILPNDTAEIDLGDSGQDFNGSQDIYKWAVIYENQRGVTLFSTPYYSRSGLLPHDPPPFTIPEADGRRDRQPQVSLHHYPLPDGTWSWVSTSWMVDMRSEGEVNYDGFEYNWVFRRYKWRPEPGVLSAGGWVRRRRWIRLMMRPAHPTANEQSDGGEGQHPHETSPLIRYSVVPDNSPFDLETEKAMVWKGDLDDWKRCHHLMARLNRDGAKLEVWREWLGVSPRTRQRIVWTEDDNSLPSEEPNGEHIVRAPVLEGPQRDSLVTVVKDHVEELIQLFIYPESRVELFEMLRAANITVRRDSQSAFEDGGVEFWSYRERL</sequence>
<reference evidence="1" key="1">
    <citation type="submission" date="2021-03" db="EMBL/GenBank/DDBJ databases">
        <title>Evolutionary priming and transition to the ectomycorrhizal habit in an iconic lineage of mushroom-forming fungi: is preadaptation a requirement?</title>
        <authorList>
            <consortium name="DOE Joint Genome Institute"/>
            <person name="Looney B.P."/>
            <person name="Miyauchi S."/>
            <person name="Morin E."/>
            <person name="Drula E."/>
            <person name="Courty P.E."/>
            <person name="Chicoki N."/>
            <person name="Fauchery L."/>
            <person name="Kohler A."/>
            <person name="Kuo A."/>
            <person name="LaButti K."/>
            <person name="Pangilinan J."/>
            <person name="Lipzen A."/>
            <person name="Riley R."/>
            <person name="Andreopoulos W."/>
            <person name="He G."/>
            <person name="Johnson J."/>
            <person name="Barry K.W."/>
            <person name="Grigoriev I.V."/>
            <person name="Nagy L."/>
            <person name="Hibbett D."/>
            <person name="Henrissat B."/>
            <person name="Matheny P.B."/>
            <person name="Labbe J."/>
            <person name="Martin A.F."/>
        </authorList>
    </citation>
    <scope>NUCLEOTIDE SEQUENCE</scope>
    <source>
        <strain evidence="1">BPL698</strain>
    </source>
</reference>
<name>A0ACC0UP07_9AGAM</name>
<accession>A0ACC0UP07</accession>